<feature type="region of interest" description="Disordered" evidence="1">
    <location>
        <begin position="1"/>
        <end position="63"/>
    </location>
</feature>
<feature type="compositionally biased region" description="Low complexity" evidence="1">
    <location>
        <begin position="204"/>
        <end position="244"/>
    </location>
</feature>
<name>A0A4S8MS80_DENBC</name>
<organism evidence="2 3">
    <name type="scientific">Dendrothele bispora (strain CBS 962.96)</name>
    <dbReference type="NCBI Taxonomy" id="1314807"/>
    <lineage>
        <taxon>Eukaryota</taxon>
        <taxon>Fungi</taxon>
        <taxon>Dikarya</taxon>
        <taxon>Basidiomycota</taxon>
        <taxon>Agaricomycotina</taxon>
        <taxon>Agaricomycetes</taxon>
        <taxon>Agaricomycetidae</taxon>
        <taxon>Agaricales</taxon>
        <taxon>Agaricales incertae sedis</taxon>
        <taxon>Dendrothele</taxon>
    </lineage>
</organism>
<feature type="compositionally biased region" description="Pro residues" evidence="1">
    <location>
        <begin position="275"/>
        <end position="297"/>
    </location>
</feature>
<feature type="compositionally biased region" description="Polar residues" evidence="1">
    <location>
        <begin position="17"/>
        <end position="44"/>
    </location>
</feature>
<dbReference type="EMBL" id="ML179045">
    <property type="protein sequence ID" value="THV05990.1"/>
    <property type="molecule type" value="Genomic_DNA"/>
</dbReference>
<protein>
    <submittedName>
        <fullName evidence="2">Uncharacterized protein</fullName>
    </submittedName>
</protein>
<feature type="region of interest" description="Disordered" evidence="1">
    <location>
        <begin position="188"/>
        <end position="301"/>
    </location>
</feature>
<sequence length="557" mass="62949">MNGINLNHLTRSENDTNHASTSSNPYPDFATQQNNYDNSQKRPSQSQPVQSLWQHQQQPQQLTQQWDNQATQYFGALSGMGGMGGTMANGVPMNMGMSGFSMPFLTQQFWQDALALSAPVVATDEPLLVSALVESRFRRENYKDALNNLHGKNSHSASLWKDYYLEHRDHLDEQVSIEIKKRELEGKPLKTAKKPALNSFKDTSSSPPVRSSSPGPASARSRGRLPKASSKPSTSRTASSEASTPVHDFQVSASGKKRQTINSLTVHTPVYNQRLPPPNSQIVVPEPPSRSPSPPTKIVPHVRGNRFTEEDREFFIKFVSWRLKVDPSLGRNELCDQLEEKAPHHTSASWQSYWSNHHDLPDKILANAHAQDWEEGEEEEEEEEGSETHYGRRVPRYKEISSDEEEEDNDHSSDDENEDITIPLSFDESAMGPSGTSFTNADFAIVAKHISTFPDIYAVSFKDKWETFHKRHPQRSAKSWAEFFRREEKRLMKLAKKLREQDLATVTKSEPLQERKISWDAGGDITGPPKAKRKFIADEKDENGNQSKISRVEVTNV</sequence>
<feature type="compositionally biased region" description="Basic and acidic residues" evidence="1">
    <location>
        <begin position="386"/>
        <end position="401"/>
    </location>
</feature>
<dbReference type="Gene3D" id="1.10.10.60">
    <property type="entry name" value="Homeodomain-like"/>
    <property type="match status" value="1"/>
</dbReference>
<feature type="region of interest" description="Disordered" evidence="1">
    <location>
        <begin position="515"/>
        <end position="557"/>
    </location>
</feature>
<dbReference type="OrthoDB" id="3194584at2759"/>
<reference evidence="2 3" key="1">
    <citation type="journal article" date="2019" name="Nat. Ecol. Evol.">
        <title>Megaphylogeny resolves global patterns of mushroom evolution.</title>
        <authorList>
            <person name="Varga T."/>
            <person name="Krizsan K."/>
            <person name="Foldi C."/>
            <person name="Dima B."/>
            <person name="Sanchez-Garcia M."/>
            <person name="Sanchez-Ramirez S."/>
            <person name="Szollosi G.J."/>
            <person name="Szarkandi J.G."/>
            <person name="Papp V."/>
            <person name="Albert L."/>
            <person name="Andreopoulos W."/>
            <person name="Angelini C."/>
            <person name="Antonin V."/>
            <person name="Barry K.W."/>
            <person name="Bougher N.L."/>
            <person name="Buchanan P."/>
            <person name="Buyck B."/>
            <person name="Bense V."/>
            <person name="Catcheside P."/>
            <person name="Chovatia M."/>
            <person name="Cooper J."/>
            <person name="Damon W."/>
            <person name="Desjardin D."/>
            <person name="Finy P."/>
            <person name="Geml J."/>
            <person name="Haridas S."/>
            <person name="Hughes K."/>
            <person name="Justo A."/>
            <person name="Karasinski D."/>
            <person name="Kautmanova I."/>
            <person name="Kiss B."/>
            <person name="Kocsube S."/>
            <person name="Kotiranta H."/>
            <person name="LaButti K.M."/>
            <person name="Lechner B.E."/>
            <person name="Liimatainen K."/>
            <person name="Lipzen A."/>
            <person name="Lukacs Z."/>
            <person name="Mihaltcheva S."/>
            <person name="Morgado L.N."/>
            <person name="Niskanen T."/>
            <person name="Noordeloos M.E."/>
            <person name="Ohm R.A."/>
            <person name="Ortiz-Santana B."/>
            <person name="Ovrebo C."/>
            <person name="Racz N."/>
            <person name="Riley R."/>
            <person name="Savchenko A."/>
            <person name="Shiryaev A."/>
            <person name="Soop K."/>
            <person name="Spirin V."/>
            <person name="Szebenyi C."/>
            <person name="Tomsovsky M."/>
            <person name="Tulloss R.E."/>
            <person name="Uehling J."/>
            <person name="Grigoriev I.V."/>
            <person name="Vagvolgyi C."/>
            <person name="Papp T."/>
            <person name="Martin F.M."/>
            <person name="Miettinen O."/>
            <person name="Hibbett D.S."/>
            <person name="Nagy L.G."/>
        </authorList>
    </citation>
    <scope>NUCLEOTIDE SEQUENCE [LARGE SCALE GENOMIC DNA]</scope>
    <source>
        <strain evidence="2 3">CBS 962.96</strain>
    </source>
</reference>
<feature type="region of interest" description="Disordered" evidence="1">
    <location>
        <begin position="370"/>
        <end position="419"/>
    </location>
</feature>
<evidence type="ECO:0000313" key="3">
    <source>
        <dbReference type="Proteomes" id="UP000297245"/>
    </source>
</evidence>
<gene>
    <name evidence="2" type="ORF">K435DRAFT_773496</name>
</gene>
<proteinExistence type="predicted"/>
<accession>A0A4S8MS80</accession>
<dbReference type="Proteomes" id="UP000297245">
    <property type="component" value="Unassembled WGS sequence"/>
</dbReference>
<keyword evidence="3" id="KW-1185">Reference proteome</keyword>
<feature type="compositionally biased region" description="Acidic residues" evidence="1">
    <location>
        <begin position="402"/>
        <end position="419"/>
    </location>
</feature>
<evidence type="ECO:0000256" key="1">
    <source>
        <dbReference type="SAM" id="MobiDB-lite"/>
    </source>
</evidence>
<feature type="compositionally biased region" description="Polar residues" evidence="1">
    <location>
        <begin position="544"/>
        <end position="557"/>
    </location>
</feature>
<dbReference type="AlphaFoldDB" id="A0A4S8MS80"/>
<feature type="compositionally biased region" description="Acidic residues" evidence="1">
    <location>
        <begin position="373"/>
        <end position="385"/>
    </location>
</feature>
<feature type="compositionally biased region" description="Low complexity" evidence="1">
    <location>
        <begin position="45"/>
        <end position="63"/>
    </location>
</feature>
<evidence type="ECO:0000313" key="2">
    <source>
        <dbReference type="EMBL" id="THV05990.1"/>
    </source>
</evidence>